<gene>
    <name evidence="1" type="ORF">LCGC14_2774860</name>
</gene>
<sequence length="137" mass="15496">MTATAKPYVPTVQDELKEDFALPELADTMEEAEVRAKASTFLTILKAVKKEKSANEAEYRTLLQYQFEDHQMRQDKLTKQMKWLTETLEALFGMMDPGKKKSLNLLGGTVGTQAQQDELVVKNEAVVEWGIHGHPEV</sequence>
<dbReference type="AlphaFoldDB" id="A0A0F9B3Q7"/>
<comment type="caution">
    <text evidence="1">The sequence shown here is derived from an EMBL/GenBank/DDBJ whole genome shotgun (WGS) entry which is preliminary data.</text>
</comment>
<name>A0A0F9B3Q7_9ZZZZ</name>
<feature type="non-terminal residue" evidence="1">
    <location>
        <position position="137"/>
    </location>
</feature>
<organism evidence="1">
    <name type="scientific">marine sediment metagenome</name>
    <dbReference type="NCBI Taxonomy" id="412755"/>
    <lineage>
        <taxon>unclassified sequences</taxon>
        <taxon>metagenomes</taxon>
        <taxon>ecological metagenomes</taxon>
    </lineage>
</organism>
<reference evidence="1" key="1">
    <citation type="journal article" date="2015" name="Nature">
        <title>Complex archaea that bridge the gap between prokaryotes and eukaryotes.</title>
        <authorList>
            <person name="Spang A."/>
            <person name="Saw J.H."/>
            <person name="Jorgensen S.L."/>
            <person name="Zaremba-Niedzwiedzka K."/>
            <person name="Martijn J."/>
            <person name="Lind A.E."/>
            <person name="van Eijk R."/>
            <person name="Schleper C."/>
            <person name="Guy L."/>
            <person name="Ettema T.J."/>
        </authorList>
    </citation>
    <scope>NUCLEOTIDE SEQUENCE</scope>
</reference>
<protein>
    <submittedName>
        <fullName evidence="1">Uncharacterized protein</fullName>
    </submittedName>
</protein>
<evidence type="ECO:0000313" key="1">
    <source>
        <dbReference type="EMBL" id="KKK85284.1"/>
    </source>
</evidence>
<dbReference type="EMBL" id="LAZR01051379">
    <property type="protein sequence ID" value="KKK85284.1"/>
    <property type="molecule type" value="Genomic_DNA"/>
</dbReference>
<proteinExistence type="predicted"/>
<accession>A0A0F9B3Q7</accession>